<evidence type="ECO:0000256" key="15">
    <source>
        <dbReference type="SAM" id="MobiDB-lite"/>
    </source>
</evidence>
<evidence type="ECO:0008006" key="22">
    <source>
        <dbReference type="Google" id="ProtNLM"/>
    </source>
</evidence>
<dbReference type="Proteomes" id="UP000215902">
    <property type="component" value="Unassembled WGS sequence"/>
</dbReference>
<feature type="disulfide bond" evidence="13">
    <location>
        <begin position="2364"/>
        <end position="2378"/>
    </location>
</feature>
<protein>
    <recommendedName>
        <fullName evidence="22">PLAT domain-containing protein</fullName>
    </recommendedName>
</protein>
<dbReference type="InterPro" id="IPR013122">
    <property type="entry name" value="PKD1_2_channel"/>
</dbReference>
<dbReference type="EMBL" id="NIVC01000634">
    <property type="protein sequence ID" value="PAA79432.1"/>
    <property type="molecule type" value="Genomic_DNA"/>
</dbReference>
<sequence length="2818" mass="311282">MNRTCQFEAEHLLTQDDISMAVTPMEHPPVHGLYRTHQIMLISVTLWRTTDPLLTCSVFSDQNKTLGSYNKRLMGSSAFVKSYNFTHKVATEGVNSFVCQCLSKVTRIFTPTLTLDFMVPLDDIRITVYPYIAFIGGDPIFVLEKVTDETDDNNSTLEEVTTPPSTRWTKVGERCPLLDIGQLEYVQNCSIAPVNLTNATYALDFGDSSGVVSGDFQLSHLATRLLLHNYSAEGVYRVNVTIWNPVSRSSQVTVVVVQQQISNLTLNCSPSLLEVGHQLSCTATTSSGQGTLSWHHYGMARPPTSVLGFGLSSQPSVLIGNYNFTTDGVFLPTALAINNVTNVSVALPKPVTVQWPLWCMASVLPHETFSAIGSSYVNVKFSLLRHRDMNINPTNASLRIYVTSFYENESVPSTCNSVPSLHTVALACDSANAIDDDYINCTAIGINFCRFGVYNISLHAQNLLSNWSYSLEHHVYKKIDLIDIRAIFQLPNGLYNVSLTQNFSNGALPSDTLIQLVGVVYGGSDYTTMFEYELLVASSPVQTINSTEELVTSASFPIGELHLMFSAENKVGTKSLDFSVPVRQAFKILDLNLGGSWFFNNQGVYIISNYTHQFHLTTDATFPAEGCIVLQFLLPPTLQLTYYFGTLSTCEGLFPLMDLRYSATGMTISSGAATIDLEFNAPDELHAQYWARSSVNQLSGRKKFIIIVGVCYPPTISISMPEATRGCRGCPKDEPIFVSFYSSTTRLVVHAALNCSTSDSAHASLAIYKMNISDAREVTNSGEVSRAMVVGPSGFALNKSQLIVNPKQLPHGVYRFETTVIMSDEENLNASSSVYVHIDGTPLVASLDTPGDPRSQLQLPWVSQKYSIRLNMFDPDTNETNRWDKVTIHWRCYRRCALPEDFAVDRDGGLALRPDAEDQCLLVDAIVRNMQTAELGDPLNCFKLEAQADMNRLTGVIKGADKTKWQLTPDRLKERTEVYIMAFAKKDSRYGVGMQLIEAVDHNPPILSIRCVTNCAVNETTGIYYFNRPNKLAMQLFISNRDSAYVYRCQWTVNYTDGNSSSGSGFNLTEMSQLQDLGYEEASALYQASTTGFNDENFALNGGAFLMGAQRSMVLIVRCRKSGSTAKGTSFLRFRVNSPPELVGNCSVWPPSGVALTTAFSINCTNASFTDDDDTSLLEYRLGWLRPDSRGAVTWIYQDSQLPRLFYLTQAAFAAPGQYDSPPEAHLQLQVLDSYGAYTTLHFSVQLTAATDKSVCAMFDDLKKILSKKSGANDTTFPIGGQFAAVFSRSVGCLSSAVATSDAVARSNEVAEELFTLLSNATDRTEQLQVAASLAVQLSQVRLTFSLFTLRQLAAFADQLCLRAQSLSQDGGKGGGRGGKKQLNSYERILELVTSVYSLGESYKTALSELTRLCMPSAGGNSSTSAGPSHGLCSDFTGVAASQVLINNMTHSVETCVSSLMRLATVTGERPLTIPSSNSQLTVARQFTRNFTDMRVPDPAASDGSSVVMPDAAAIFQLNPGCNETNATCEFSDTIIELLVPEYNYTSFFPVATNDSEADAALAENRTLTGQSNVVGVRLLVDGAEKRVSNLTDQQFFTLSIKNQPHDLSKHLVRHNKTDASNRISEFLTAVFVPNSVMQFIVSINVSQLESSNFQFVVLFGFNERPSYDAFSHMCVLPKLNESVDSLDAWTCNLVSNSSFKLFYTVRAFEANTWKHLNVTNPQDLALNLQSIAPGNPVAINYTLYAITSVCSYWNTEISAWSSDGCHATNQSHLSATVCKCNHLTDFVSQFYIPMNEIDFSDSAFLKLDSNPIVFATFLAIFCLYLVILIWARRRDCTDLELAGSIPLPDNEPGDAYKYRLAVCTGFKPSSGTTANVYFVMYGTKGDTGPRRLADPYRPALRTGDVNSFLMTCPQSLGEILTIRVWHNNAGQSPSWYLSKIVVKDLQTDEFSFFLADRWLAAEFGDGRVDQAIPVANSSQLSNSGPLFMQATRRKLADDHLWLSVFYRPPSSRFTRVQRLTCCLTVLCGTMLASIAFYGRNSSNGPTMQLGPITITFQELYVAVISTLLVVPINLLIVGLFRYSLPKVAAEDAEQLRQLQAEERRQASKKWYKRRVSLPWWSIIVGYLVSLASVALCFYFTVEFAGAFGETKALHWVASFFTSVVQSILLVQPAKLLVVALVTTLITRQPDPEEDDYDQPEVRAELLRDPRFVTIVSKPERRRLHPSDSAAAADPLIPDPPDPASLQQARERHERASAARSALTDLIAYLLFLSLLSIAAYGSHDPNAYRLHRTVRNLAEFGLLGSPDRPVPLSSVSDSPSFWAYVNATLLPTLYQSGSLAHDGFALRLGSPRLRQLRSRPVACGAGRLASLIGLTGCQTEFSDGREATRALGGWSSNGGGSSSVVDSWTHRGWAELGGLPVWGRLSSYPGSGFVAELGASLESASAVVESLNSSGWIDGGTRAVALEFALLQQDTNLYAVSQTVVEFSATGRAFPLFKASVMRLFYYSVTRLLHVLIAEVCSLLAIGFFCYRFLSQLREAGCCRLLATFWNKYELFLILLSLATVCCYVARLLMSWSIAKEVAASGVKRFINFAYMVAVDEAFTDLMGLMVFFYSVRMVRLLQFNRKLSLFGSTLMYIGSRLMGFLLVFCILFLAFCFLLHLTLGSLLTEYNTMIATVETLLVTMLNKFNYQNIQSVGGSYASGIFALFTLVMNFLFINLLISLITEGFSLVKQDAELQENEIEMVDFVRERLAQVFGFANRDQVRKMYKAAPDMTVKLDDRGNRLERSAERFFRREAGQDLPEEIQRVKTVVCSEV</sequence>
<keyword evidence="8" id="KW-0969">Cilium</keyword>
<dbReference type="InterPro" id="IPR001024">
    <property type="entry name" value="PLAT/LH2_dom"/>
</dbReference>
<evidence type="ECO:0000256" key="6">
    <source>
        <dbReference type="ARBA" id="ARBA00022729"/>
    </source>
</evidence>
<feature type="domain" description="PKD" evidence="17">
    <location>
        <begin position="197"/>
        <end position="256"/>
    </location>
</feature>
<keyword evidence="6" id="KW-0732">Signal</keyword>
<dbReference type="InterPro" id="IPR013783">
    <property type="entry name" value="Ig-like_fold"/>
</dbReference>
<dbReference type="PROSITE" id="PS50095">
    <property type="entry name" value="PLAT"/>
    <property type="match status" value="1"/>
</dbReference>
<reference evidence="20 21" key="1">
    <citation type="submission" date="2017-06" db="EMBL/GenBank/DDBJ databases">
        <title>A platform for efficient transgenesis in Macrostomum lignano, a flatworm model organism for stem cell research.</title>
        <authorList>
            <person name="Berezikov E."/>
        </authorList>
    </citation>
    <scope>NUCLEOTIDE SEQUENCE [LARGE SCALE GENOMIC DNA]</scope>
    <source>
        <strain evidence="20">DV1</strain>
        <tissue evidence="20">Whole organism</tissue>
    </source>
</reference>
<feature type="region of interest" description="Disordered" evidence="15">
    <location>
        <begin position="2222"/>
        <end position="2253"/>
    </location>
</feature>
<dbReference type="GO" id="GO:0005929">
    <property type="term" value="C:cilium"/>
    <property type="evidence" value="ECO:0007669"/>
    <property type="project" value="UniProtKB-SubCell"/>
</dbReference>
<dbReference type="InterPro" id="IPR057244">
    <property type="entry name" value="GAIN_B"/>
</dbReference>
<dbReference type="Pfam" id="PF02010">
    <property type="entry name" value="REJ"/>
    <property type="match status" value="1"/>
</dbReference>
<evidence type="ECO:0000256" key="12">
    <source>
        <dbReference type="ARBA" id="ARBA00023273"/>
    </source>
</evidence>
<evidence type="ECO:0000256" key="16">
    <source>
        <dbReference type="SAM" id="Phobius"/>
    </source>
</evidence>
<comment type="subcellular location">
    <subcellularLocation>
        <location evidence="2">Cell membrane</location>
        <topology evidence="2">Multi-pass membrane protein</topology>
    </subcellularLocation>
    <subcellularLocation>
        <location evidence="1">Cell projection</location>
        <location evidence="1">Cilium</location>
    </subcellularLocation>
</comment>
<dbReference type="STRING" id="282301.A0A267G2G4"/>
<feature type="domain" description="GAIN-B" evidence="19">
    <location>
        <begin position="1638"/>
        <end position="1801"/>
    </location>
</feature>
<feature type="transmembrane region" description="Helical" evidence="16">
    <location>
        <begin position="2262"/>
        <end position="2282"/>
    </location>
</feature>
<comment type="caution">
    <text evidence="20">The sequence shown here is derived from an EMBL/GenBank/DDBJ whole genome shotgun (WGS) entry which is preliminary data.</text>
</comment>
<evidence type="ECO:0000259" key="19">
    <source>
        <dbReference type="PROSITE" id="PS50221"/>
    </source>
</evidence>
<evidence type="ECO:0000313" key="20">
    <source>
        <dbReference type="EMBL" id="PAA79432.1"/>
    </source>
</evidence>
<dbReference type="Pfam" id="PF01825">
    <property type="entry name" value="GPS"/>
    <property type="match status" value="1"/>
</dbReference>
<keyword evidence="21" id="KW-1185">Reference proteome</keyword>
<feature type="transmembrane region" description="Helical" evidence="16">
    <location>
        <begin position="2060"/>
        <end position="2081"/>
    </location>
</feature>
<keyword evidence="9 16" id="KW-0472">Membrane</keyword>
<dbReference type="Pfam" id="PF08016">
    <property type="entry name" value="PKD_channel"/>
    <property type="match status" value="1"/>
</dbReference>
<dbReference type="InterPro" id="IPR003915">
    <property type="entry name" value="PKD_2"/>
</dbReference>
<evidence type="ECO:0000256" key="8">
    <source>
        <dbReference type="ARBA" id="ARBA00023069"/>
    </source>
</evidence>
<keyword evidence="12" id="KW-0966">Cell projection</keyword>
<feature type="transmembrane region" description="Helical" evidence="16">
    <location>
        <begin position="2636"/>
        <end position="2665"/>
    </location>
</feature>
<evidence type="ECO:0000256" key="10">
    <source>
        <dbReference type="ARBA" id="ARBA00023157"/>
    </source>
</evidence>
<dbReference type="InterPro" id="IPR000601">
    <property type="entry name" value="PKD_dom"/>
</dbReference>
<accession>A0A267G2G4</accession>
<dbReference type="Gene3D" id="2.60.220.50">
    <property type="match status" value="1"/>
</dbReference>
<dbReference type="GO" id="GO:0050982">
    <property type="term" value="P:detection of mechanical stimulus"/>
    <property type="evidence" value="ECO:0007669"/>
    <property type="project" value="TreeGrafter"/>
</dbReference>
<keyword evidence="11" id="KW-0325">Glycoprotein</keyword>
<dbReference type="Pfam" id="PF01477">
    <property type="entry name" value="PLAT"/>
    <property type="match status" value="1"/>
</dbReference>
<keyword evidence="4" id="KW-1003">Cell membrane</keyword>
<dbReference type="PANTHER" id="PTHR10877">
    <property type="entry name" value="POLYCYSTIN FAMILY MEMBER"/>
    <property type="match status" value="1"/>
</dbReference>
<dbReference type="InterPro" id="IPR036392">
    <property type="entry name" value="PLAT/LH2_dom_sf"/>
</dbReference>
<dbReference type="GO" id="GO:0005509">
    <property type="term" value="F:calcium ion binding"/>
    <property type="evidence" value="ECO:0007669"/>
    <property type="project" value="InterPro"/>
</dbReference>
<dbReference type="Gene3D" id="2.60.60.20">
    <property type="entry name" value="PLAT/LH2 domain"/>
    <property type="match status" value="1"/>
</dbReference>
<dbReference type="Gene3D" id="2.60.40.10">
    <property type="entry name" value="Immunoglobulins"/>
    <property type="match status" value="1"/>
</dbReference>
<evidence type="ECO:0000259" key="17">
    <source>
        <dbReference type="PROSITE" id="PS50093"/>
    </source>
</evidence>
<feature type="transmembrane region" description="Helical" evidence="16">
    <location>
        <begin position="1813"/>
        <end position="1832"/>
    </location>
</feature>
<comment type="similarity">
    <text evidence="3">Belongs to the polycystin family.</text>
</comment>
<evidence type="ECO:0000256" key="11">
    <source>
        <dbReference type="ARBA" id="ARBA00023180"/>
    </source>
</evidence>
<dbReference type="PRINTS" id="PR01433">
    <property type="entry name" value="POLYCYSTIN2"/>
</dbReference>
<dbReference type="GO" id="GO:0005262">
    <property type="term" value="F:calcium channel activity"/>
    <property type="evidence" value="ECO:0007669"/>
    <property type="project" value="TreeGrafter"/>
</dbReference>
<evidence type="ECO:0000256" key="4">
    <source>
        <dbReference type="ARBA" id="ARBA00022475"/>
    </source>
</evidence>
<dbReference type="InterPro" id="IPR000203">
    <property type="entry name" value="GPS"/>
</dbReference>
<evidence type="ECO:0000256" key="3">
    <source>
        <dbReference type="ARBA" id="ARBA00007200"/>
    </source>
</evidence>
<feature type="transmembrane region" description="Helical" evidence="16">
    <location>
        <begin position="2020"/>
        <end position="2040"/>
    </location>
</feature>
<keyword evidence="7 16" id="KW-1133">Transmembrane helix</keyword>
<comment type="caution">
    <text evidence="14">Lacks conserved residue(s) required for the propagation of feature annotation.</text>
</comment>
<evidence type="ECO:0000259" key="18">
    <source>
        <dbReference type="PROSITE" id="PS50095"/>
    </source>
</evidence>
<keyword evidence="10" id="KW-1015">Disulfide bond</keyword>
<dbReference type="OrthoDB" id="444119at2759"/>
<feature type="transmembrane region" description="Helical" evidence="16">
    <location>
        <begin position="2594"/>
        <end position="2615"/>
    </location>
</feature>
<gene>
    <name evidence="20" type="ORF">BOX15_Mlig022438g1</name>
</gene>
<evidence type="ECO:0000313" key="21">
    <source>
        <dbReference type="Proteomes" id="UP000215902"/>
    </source>
</evidence>
<feature type="transmembrane region" description="Helical" evidence="16">
    <location>
        <begin position="2702"/>
        <end position="2726"/>
    </location>
</feature>
<feature type="transmembrane region" description="Helical" evidence="16">
    <location>
        <begin position="2513"/>
        <end position="2535"/>
    </location>
</feature>
<dbReference type="InterPro" id="IPR051223">
    <property type="entry name" value="Polycystin"/>
</dbReference>
<feature type="transmembrane region" description="Helical" evidence="16">
    <location>
        <begin position="2118"/>
        <end position="2141"/>
    </location>
</feature>
<evidence type="ECO:0000256" key="13">
    <source>
        <dbReference type="PIRSR" id="PIRSR603915-2"/>
    </source>
</evidence>
<dbReference type="InterPro" id="IPR046791">
    <property type="entry name" value="Polycystin_dom"/>
</dbReference>
<dbReference type="Pfam" id="PF20519">
    <property type="entry name" value="Polycystin_dom"/>
    <property type="match status" value="1"/>
</dbReference>
<dbReference type="CDD" id="cd01752">
    <property type="entry name" value="PLAT_polycystin"/>
    <property type="match status" value="1"/>
</dbReference>
<dbReference type="SUPFAM" id="SSF49723">
    <property type="entry name" value="Lipase/lipooxygenase domain (PLAT/LH2 domain)"/>
    <property type="match status" value="1"/>
</dbReference>
<evidence type="ECO:0000256" key="1">
    <source>
        <dbReference type="ARBA" id="ARBA00004138"/>
    </source>
</evidence>
<dbReference type="SUPFAM" id="SSF49299">
    <property type="entry name" value="PKD domain"/>
    <property type="match status" value="1"/>
</dbReference>
<dbReference type="GO" id="GO:0005886">
    <property type="term" value="C:plasma membrane"/>
    <property type="evidence" value="ECO:0007669"/>
    <property type="project" value="UniProtKB-SubCell"/>
</dbReference>
<proteinExistence type="inferred from homology"/>
<feature type="compositionally biased region" description="Low complexity" evidence="15">
    <location>
        <begin position="2227"/>
        <end position="2236"/>
    </location>
</feature>
<evidence type="ECO:0000256" key="5">
    <source>
        <dbReference type="ARBA" id="ARBA00022692"/>
    </source>
</evidence>
<keyword evidence="5 16" id="KW-0812">Transmembrane</keyword>
<feature type="transmembrane region" description="Helical" evidence="16">
    <location>
        <begin position="2153"/>
        <end position="2171"/>
    </location>
</feature>
<evidence type="ECO:0000256" key="2">
    <source>
        <dbReference type="ARBA" id="ARBA00004651"/>
    </source>
</evidence>
<dbReference type="InterPro" id="IPR046338">
    <property type="entry name" value="GAIN_dom_sf"/>
</dbReference>
<feature type="domain" description="PLAT" evidence="18">
    <location>
        <begin position="1857"/>
        <end position="1974"/>
    </location>
</feature>
<dbReference type="PANTHER" id="PTHR10877:SF150">
    <property type="entry name" value="REJ DOMAIN-CONTAINING PROTEIN"/>
    <property type="match status" value="1"/>
</dbReference>
<organism evidence="20 21">
    <name type="scientific">Macrostomum lignano</name>
    <dbReference type="NCBI Taxonomy" id="282301"/>
    <lineage>
        <taxon>Eukaryota</taxon>
        <taxon>Metazoa</taxon>
        <taxon>Spiralia</taxon>
        <taxon>Lophotrochozoa</taxon>
        <taxon>Platyhelminthes</taxon>
        <taxon>Rhabditophora</taxon>
        <taxon>Macrostomorpha</taxon>
        <taxon>Macrostomida</taxon>
        <taxon>Macrostomidae</taxon>
        <taxon>Macrostomum</taxon>
    </lineage>
</organism>
<dbReference type="PROSITE" id="PS50221">
    <property type="entry name" value="GAIN_B"/>
    <property type="match status" value="1"/>
</dbReference>
<evidence type="ECO:0000256" key="14">
    <source>
        <dbReference type="PROSITE-ProRule" id="PRU00152"/>
    </source>
</evidence>
<name>A0A267G2G4_9PLAT</name>
<dbReference type="SMART" id="SM00308">
    <property type="entry name" value="LH2"/>
    <property type="match status" value="1"/>
</dbReference>
<evidence type="ECO:0000256" key="7">
    <source>
        <dbReference type="ARBA" id="ARBA00022989"/>
    </source>
</evidence>
<evidence type="ECO:0000256" key="9">
    <source>
        <dbReference type="ARBA" id="ARBA00023136"/>
    </source>
</evidence>
<dbReference type="InterPro" id="IPR002859">
    <property type="entry name" value="PKD/REJ-like"/>
</dbReference>
<dbReference type="InterPro" id="IPR042060">
    <property type="entry name" value="PLAT_polycystin1"/>
</dbReference>
<dbReference type="InterPro" id="IPR035986">
    <property type="entry name" value="PKD_dom_sf"/>
</dbReference>
<feature type="transmembrane region" description="Helical" evidence="16">
    <location>
        <begin position="2556"/>
        <end position="2574"/>
    </location>
</feature>
<dbReference type="PROSITE" id="PS50093">
    <property type="entry name" value="PKD"/>
    <property type="match status" value="1"/>
</dbReference>